<keyword evidence="1" id="KW-0812">Transmembrane</keyword>
<organism evidence="2 3">
    <name type="scientific">Fusarium albosuccineum</name>
    <dbReference type="NCBI Taxonomy" id="1237068"/>
    <lineage>
        <taxon>Eukaryota</taxon>
        <taxon>Fungi</taxon>
        <taxon>Dikarya</taxon>
        <taxon>Ascomycota</taxon>
        <taxon>Pezizomycotina</taxon>
        <taxon>Sordariomycetes</taxon>
        <taxon>Hypocreomycetidae</taxon>
        <taxon>Hypocreales</taxon>
        <taxon>Nectriaceae</taxon>
        <taxon>Fusarium</taxon>
        <taxon>Fusarium decemcellulare species complex</taxon>
    </lineage>
</organism>
<keyword evidence="1" id="KW-1133">Transmembrane helix</keyword>
<evidence type="ECO:0000256" key="1">
    <source>
        <dbReference type="SAM" id="Phobius"/>
    </source>
</evidence>
<gene>
    <name evidence="2" type="ORF">FALBO_17472</name>
</gene>
<comment type="caution">
    <text evidence="2">The sequence shown here is derived from an EMBL/GenBank/DDBJ whole genome shotgun (WGS) entry which is preliminary data.</text>
</comment>
<sequence length="57" mass="6464">MAEHKDIPIALDSAPNTHIEDVADSPEDDWEWDLDVITNLVALYMIYFASTWAMSVP</sequence>
<dbReference type="Proteomes" id="UP000554235">
    <property type="component" value="Unassembled WGS sequence"/>
</dbReference>
<dbReference type="EMBL" id="JAADYS010004183">
    <property type="protein sequence ID" value="KAF4435005.1"/>
    <property type="molecule type" value="Genomic_DNA"/>
</dbReference>
<feature type="non-terminal residue" evidence="2">
    <location>
        <position position="57"/>
    </location>
</feature>
<feature type="transmembrane region" description="Helical" evidence="1">
    <location>
        <begin position="36"/>
        <end position="56"/>
    </location>
</feature>
<dbReference type="AlphaFoldDB" id="A0A8H4JMK3"/>
<proteinExistence type="predicted"/>
<keyword evidence="3" id="KW-1185">Reference proteome</keyword>
<protein>
    <submittedName>
        <fullName evidence="2">Uncharacterized protein</fullName>
    </submittedName>
</protein>
<accession>A0A8H4JMK3</accession>
<keyword evidence="1" id="KW-0472">Membrane</keyword>
<evidence type="ECO:0000313" key="3">
    <source>
        <dbReference type="Proteomes" id="UP000554235"/>
    </source>
</evidence>
<name>A0A8H4JMK3_9HYPO</name>
<evidence type="ECO:0000313" key="2">
    <source>
        <dbReference type="EMBL" id="KAF4435005.1"/>
    </source>
</evidence>
<reference evidence="2 3" key="1">
    <citation type="submission" date="2020-01" db="EMBL/GenBank/DDBJ databases">
        <title>Identification and distribution of gene clusters putatively required for synthesis of sphingolipid metabolism inhibitors in phylogenetically diverse species of the filamentous fungus Fusarium.</title>
        <authorList>
            <person name="Kim H.-S."/>
            <person name="Busman M."/>
            <person name="Brown D.W."/>
            <person name="Divon H."/>
            <person name="Uhlig S."/>
            <person name="Proctor R.H."/>
        </authorList>
    </citation>
    <scope>NUCLEOTIDE SEQUENCE [LARGE SCALE GENOMIC DNA]</scope>
    <source>
        <strain evidence="2 3">NRRL 20459</strain>
    </source>
</reference>